<protein>
    <submittedName>
        <fullName evidence="1">Uncharacterized protein</fullName>
    </submittedName>
</protein>
<sequence length="81" mass="9525">MQVKYLLYVSTYSKDIFSNSELFILLQFFRDQTEQTDFVNTKVELENSETEKFQRNCNSSKQNIQSSLDKIKDDLGLSIQT</sequence>
<proteinExistence type="predicted"/>
<accession>A0A8S1R8S0</accession>
<reference evidence="1" key="1">
    <citation type="submission" date="2021-01" db="EMBL/GenBank/DDBJ databases">
        <authorList>
            <consortium name="Genoscope - CEA"/>
            <person name="William W."/>
        </authorList>
    </citation>
    <scope>NUCLEOTIDE SEQUENCE</scope>
</reference>
<dbReference type="EMBL" id="CAJJDN010000150">
    <property type="protein sequence ID" value="CAD8124228.1"/>
    <property type="molecule type" value="Genomic_DNA"/>
</dbReference>
<evidence type="ECO:0000313" key="2">
    <source>
        <dbReference type="Proteomes" id="UP000692954"/>
    </source>
</evidence>
<dbReference type="AlphaFoldDB" id="A0A8S1R8S0"/>
<keyword evidence="2" id="KW-1185">Reference proteome</keyword>
<gene>
    <name evidence="1" type="ORF">PSON_ATCC_30995.1.T1500007</name>
</gene>
<dbReference type="Proteomes" id="UP000692954">
    <property type="component" value="Unassembled WGS sequence"/>
</dbReference>
<comment type="caution">
    <text evidence="1">The sequence shown here is derived from an EMBL/GenBank/DDBJ whole genome shotgun (WGS) entry which is preliminary data.</text>
</comment>
<organism evidence="1 2">
    <name type="scientific">Paramecium sonneborni</name>
    <dbReference type="NCBI Taxonomy" id="65129"/>
    <lineage>
        <taxon>Eukaryota</taxon>
        <taxon>Sar</taxon>
        <taxon>Alveolata</taxon>
        <taxon>Ciliophora</taxon>
        <taxon>Intramacronucleata</taxon>
        <taxon>Oligohymenophorea</taxon>
        <taxon>Peniculida</taxon>
        <taxon>Parameciidae</taxon>
        <taxon>Paramecium</taxon>
    </lineage>
</organism>
<name>A0A8S1R8S0_9CILI</name>
<evidence type="ECO:0000313" key="1">
    <source>
        <dbReference type="EMBL" id="CAD8124228.1"/>
    </source>
</evidence>